<dbReference type="InterPro" id="IPR000123">
    <property type="entry name" value="Reverse_transcriptase_msDNA"/>
</dbReference>
<dbReference type="InterPro" id="IPR000477">
    <property type="entry name" value="RT_dom"/>
</dbReference>
<evidence type="ECO:0000256" key="1">
    <source>
        <dbReference type="ARBA" id="ARBA00012493"/>
    </source>
</evidence>
<dbReference type="CDD" id="cd03487">
    <property type="entry name" value="RT_Bac_retron_II"/>
    <property type="match status" value="1"/>
</dbReference>
<dbReference type="PRINTS" id="PR00866">
    <property type="entry name" value="RNADNAPOLMS"/>
</dbReference>
<comment type="similarity">
    <text evidence="7">Belongs to the bacterial reverse transcriptase family.</text>
</comment>
<name>A0A8I0U4F2_MORMO</name>
<dbReference type="PANTHER" id="PTHR34047:SF7">
    <property type="entry name" value="RNA-DIRECTED DNA POLYMERASE"/>
    <property type="match status" value="1"/>
</dbReference>
<evidence type="ECO:0000256" key="2">
    <source>
        <dbReference type="ARBA" id="ARBA00022679"/>
    </source>
</evidence>
<sequence>MSIKIKEIFDIYFNNTMDFNDFFSLNTMEYLETKTFRGREIVAYKKCFNKLRLLHRFLNEAIFNRVDIIDDVVFSYRKKVNVFDCVYPHRLNPFIFKTDIKSFFPSFKRNFIESKLDNVFNGFIISDINEFLPNIIDLISYNDCLPVGFSTSPSLSNILFSDADKKLKSFSISNEYIYTRYSDDLIISSEREIHKNEIFSSVQEIISSECETFILNFDKTKLLKKGGVRKIMGVSILPDGRISVDKTIKNNIETKLHYISKLDNVNSQDPELMEVKKYLSGMINYISTIDEAYIKKLKRKYGSTIIEMFLRKSLVK</sequence>
<dbReference type="InterPro" id="IPR051083">
    <property type="entry name" value="GrpII_Intron_Splice-Mob/Def"/>
</dbReference>
<reference evidence="10" key="1">
    <citation type="submission" date="2017-12" db="EMBL/GenBank/DDBJ databases">
        <title>Genome sequencing and analysis.</title>
        <authorList>
            <person name="Huang Y.-T."/>
        </authorList>
    </citation>
    <scope>NUCLEOTIDE SEQUENCE</scope>
    <source>
        <strain evidence="10">VGH116</strain>
    </source>
</reference>
<feature type="domain" description="Reverse transcriptase" evidence="9">
    <location>
        <begin position="1"/>
        <end position="236"/>
    </location>
</feature>
<evidence type="ECO:0000256" key="3">
    <source>
        <dbReference type="ARBA" id="ARBA00022695"/>
    </source>
</evidence>
<keyword evidence="2" id="KW-0808">Transferase</keyword>
<keyword evidence="3" id="KW-0548">Nucleotidyltransferase</keyword>
<accession>A0A8I0U4F2</accession>
<dbReference type="AlphaFoldDB" id="A0A8I0U4F2"/>
<evidence type="ECO:0000256" key="5">
    <source>
        <dbReference type="ARBA" id="ARBA00022842"/>
    </source>
</evidence>
<comment type="caution">
    <text evidence="10">The sequence shown here is derived from an EMBL/GenBank/DDBJ whole genome shotgun (WGS) entry which is preliminary data.</text>
</comment>
<evidence type="ECO:0000313" key="11">
    <source>
        <dbReference type="Proteomes" id="UP000650477"/>
    </source>
</evidence>
<organism evidence="10 11">
    <name type="scientific">Morganella morganii</name>
    <name type="common">Proteus morganii</name>
    <dbReference type="NCBI Taxonomy" id="582"/>
    <lineage>
        <taxon>Bacteria</taxon>
        <taxon>Pseudomonadati</taxon>
        <taxon>Pseudomonadota</taxon>
        <taxon>Gammaproteobacteria</taxon>
        <taxon>Enterobacterales</taxon>
        <taxon>Morganellaceae</taxon>
        <taxon>Morganella</taxon>
    </lineage>
</organism>
<dbReference type="Proteomes" id="UP000650477">
    <property type="component" value="Unassembled WGS sequence"/>
</dbReference>
<evidence type="ECO:0000256" key="6">
    <source>
        <dbReference type="ARBA" id="ARBA00022918"/>
    </source>
</evidence>
<protein>
    <recommendedName>
        <fullName evidence="1">RNA-directed DNA polymerase</fullName>
        <ecNumber evidence="1">2.7.7.49</ecNumber>
    </recommendedName>
</protein>
<dbReference type="RefSeq" id="WP_193829551.1">
    <property type="nucleotide sequence ID" value="NZ_PKLF01000004.1"/>
</dbReference>
<evidence type="ECO:0000256" key="4">
    <source>
        <dbReference type="ARBA" id="ARBA00022723"/>
    </source>
</evidence>
<dbReference type="EC" id="2.7.7.49" evidence="1"/>
<dbReference type="PANTHER" id="PTHR34047">
    <property type="entry name" value="NUCLEAR INTRON MATURASE 1, MITOCHONDRIAL-RELATED"/>
    <property type="match status" value="1"/>
</dbReference>
<dbReference type="GO" id="GO:0003723">
    <property type="term" value="F:RNA binding"/>
    <property type="evidence" value="ECO:0007669"/>
    <property type="project" value="InterPro"/>
</dbReference>
<evidence type="ECO:0000256" key="7">
    <source>
        <dbReference type="ARBA" id="ARBA00034120"/>
    </source>
</evidence>
<evidence type="ECO:0000256" key="8">
    <source>
        <dbReference type="ARBA" id="ARBA00048173"/>
    </source>
</evidence>
<proteinExistence type="inferred from homology"/>
<dbReference type="GO" id="GO:0046872">
    <property type="term" value="F:metal ion binding"/>
    <property type="evidence" value="ECO:0007669"/>
    <property type="project" value="UniProtKB-KW"/>
</dbReference>
<keyword evidence="5" id="KW-0460">Magnesium</keyword>
<keyword evidence="4" id="KW-0479">Metal-binding</keyword>
<evidence type="ECO:0000313" key="10">
    <source>
        <dbReference type="EMBL" id="MBE8611757.1"/>
    </source>
</evidence>
<dbReference type="GO" id="GO:0003964">
    <property type="term" value="F:RNA-directed DNA polymerase activity"/>
    <property type="evidence" value="ECO:0007669"/>
    <property type="project" value="UniProtKB-KW"/>
</dbReference>
<dbReference type="PROSITE" id="PS50878">
    <property type="entry name" value="RT_POL"/>
    <property type="match status" value="1"/>
</dbReference>
<dbReference type="EMBL" id="PKLF01000004">
    <property type="protein sequence ID" value="MBE8611757.1"/>
    <property type="molecule type" value="Genomic_DNA"/>
</dbReference>
<evidence type="ECO:0000259" key="9">
    <source>
        <dbReference type="PROSITE" id="PS50878"/>
    </source>
</evidence>
<gene>
    <name evidence="10" type="ORF">CYG68_04915</name>
</gene>
<comment type="catalytic activity">
    <reaction evidence="8">
        <text>DNA(n) + a 2'-deoxyribonucleoside 5'-triphosphate = DNA(n+1) + diphosphate</text>
        <dbReference type="Rhea" id="RHEA:22508"/>
        <dbReference type="Rhea" id="RHEA-COMP:17339"/>
        <dbReference type="Rhea" id="RHEA-COMP:17340"/>
        <dbReference type="ChEBI" id="CHEBI:33019"/>
        <dbReference type="ChEBI" id="CHEBI:61560"/>
        <dbReference type="ChEBI" id="CHEBI:173112"/>
        <dbReference type="EC" id="2.7.7.49"/>
    </reaction>
</comment>
<dbReference type="Pfam" id="PF00078">
    <property type="entry name" value="RVT_1"/>
    <property type="match status" value="1"/>
</dbReference>
<keyword evidence="6" id="KW-0695">RNA-directed DNA polymerase</keyword>